<gene>
    <name evidence="5" type="ORF">Tsubulata_048228</name>
</gene>
<organism evidence="5 6">
    <name type="scientific">Turnera subulata</name>
    <dbReference type="NCBI Taxonomy" id="218843"/>
    <lineage>
        <taxon>Eukaryota</taxon>
        <taxon>Viridiplantae</taxon>
        <taxon>Streptophyta</taxon>
        <taxon>Embryophyta</taxon>
        <taxon>Tracheophyta</taxon>
        <taxon>Spermatophyta</taxon>
        <taxon>Magnoliopsida</taxon>
        <taxon>eudicotyledons</taxon>
        <taxon>Gunneridae</taxon>
        <taxon>Pentapetalae</taxon>
        <taxon>rosids</taxon>
        <taxon>fabids</taxon>
        <taxon>Malpighiales</taxon>
        <taxon>Passifloraceae</taxon>
        <taxon>Turnera</taxon>
    </lineage>
</organism>
<proteinExistence type="predicted"/>
<dbReference type="InterPro" id="IPR011009">
    <property type="entry name" value="Kinase-like_dom_sf"/>
</dbReference>
<dbReference type="Pfam" id="PF00069">
    <property type="entry name" value="Pkinase"/>
    <property type="match status" value="1"/>
</dbReference>
<feature type="domain" description="Protein kinase" evidence="4">
    <location>
        <begin position="49"/>
        <end position="315"/>
    </location>
</feature>
<evidence type="ECO:0000256" key="3">
    <source>
        <dbReference type="PROSITE-ProRule" id="PRU10141"/>
    </source>
</evidence>
<dbReference type="PROSITE" id="PS00107">
    <property type="entry name" value="PROTEIN_KINASE_ATP"/>
    <property type="match status" value="1"/>
</dbReference>
<dbReference type="Gene3D" id="3.30.200.20">
    <property type="entry name" value="Phosphorylase Kinase, domain 1"/>
    <property type="match status" value="1"/>
</dbReference>
<sequence>MEKIEEKSEFQEIPKEEEEVPEGKMVLGWQIYDENKIFEFSWQQINNMVMTGKEVGKGLNGKVFKVTVEGSDIAAVKQYKIGKPGSQKDIGYLNQYQTERTVLTELKELKHKNIIKLIGYCDEKRSLVLEFHDGGNLANNYHTLEWNDLKKIITQVAEGLKAIHERKITFVDLKPQNVLLDEDNNAKICDFGSCNTEVCTPIYAAPQVPVVGEEFTNKADVYSFGAMLAVLTMRLDAENPKAEINVEGDHHSTALNRFIRGKTKIVHYKLRDTETETGCSEESAKKVKELAEICTNLKEDARPTMEEVIAKLDAI</sequence>
<dbReference type="GO" id="GO:0005886">
    <property type="term" value="C:plasma membrane"/>
    <property type="evidence" value="ECO:0007669"/>
    <property type="project" value="TreeGrafter"/>
</dbReference>
<reference evidence="5" key="1">
    <citation type="submission" date="2022-02" db="EMBL/GenBank/DDBJ databases">
        <authorList>
            <person name="Henning P.M."/>
            <person name="McCubbin A.G."/>
            <person name="Shore J.S."/>
        </authorList>
    </citation>
    <scope>NUCLEOTIDE SEQUENCE</scope>
    <source>
        <strain evidence="5">F60SS</strain>
        <tissue evidence="5">Leaves</tissue>
    </source>
</reference>
<evidence type="ECO:0000259" key="4">
    <source>
        <dbReference type="PROSITE" id="PS50011"/>
    </source>
</evidence>
<evidence type="ECO:0000313" key="5">
    <source>
        <dbReference type="EMBL" id="KAJ4835439.1"/>
    </source>
</evidence>
<evidence type="ECO:0000313" key="6">
    <source>
        <dbReference type="Proteomes" id="UP001141552"/>
    </source>
</evidence>
<evidence type="ECO:0000256" key="2">
    <source>
        <dbReference type="ARBA" id="ARBA00022840"/>
    </source>
</evidence>
<dbReference type="OrthoDB" id="1747506at2759"/>
<dbReference type="SUPFAM" id="SSF56112">
    <property type="entry name" value="Protein kinase-like (PK-like)"/>
    <property type="match status" value="1"/>
</dbReference>
<keyword evidence="1 3" id="KW-0547">Nucleotide-binding</keyword>
<dbReference type="SMART" id="SM00220">
    <property type="entry name" value="S_TKc"/>
    <property type="match status" value="1"/>
</dbReference>
<dbReference type="EMBL" id="JAKUCV010004421">
    <property type="protein sequence ID" value="KAJ4835439.1"/>
    <property type="molecule type" value="Genomic_DNA"/>
</dbReference>
<comment type="caution">
    <text evidence="5">The sequence shown here is derived from an EMBL/GenBank/DDBJ whole genome shotgun (WGS) entry which is preliminary data.</text>
</comment>
<dbReference type="InterPro" id="IPR000719">
    <property type="entry name" value="Prot_kinase_dom"/>
</dbReference>
<evidence type="ECO:0000256" key="1">
    <source>
        <dbReference type="ARBA" id="ARBA00022741"/>
    </source>
</evidence>
<dbReference type="GO" id="GO:0005524">
    <property type="term" value="F:ATP binding"/>
    <property type="evidence" value="ECO:0007669"/>
    <property type="project" value="UniProtKB-UniRule"/>
</dbReference>
<dbReference type="Gene3D" id="1.10.510.10">
    <property type="entry name" value="Transferase(Phosphotransferase) domain 1"/>
    <property type="match status" value="1"/>
</dbReference>
<keyword evidence="2 3" id="KW-0067">ATP-binding</keyword>
<accession>A0A9Q0JBJ2</accession>
<dbReference type="GO" id="GO:0004672">
    <property type="term" value="F:protein kinase activity"/>
    <property type="evidence" value="ECO:0007669"/>
    <property type="project" value="InterPro"/>
</dbReference>
<dbReference type="PANTHER" id="PTHR27001:SF931">
    <property type="entry name" value="OS11G0664100 PROTEIN"/>
    <property type="match status" value="1"/>
</dbReference>
<dbReference type="Proteomes" id="UP001141552">
    <property type="component" value="Unassembled WGS sequence"/>
</dbReference>
<keyword evidence="6" id="KW-1185">Reference proteome</keyword>
<dbReference type="InterPro" id="IPR017441">
    <property type="entry name" value="Protein_kinase_ATP_BS"/>
</dbReference>
<feature type="binding site" evidence="3">
    <location>
        <position position="77"/>
    </location>
    <ligand>
        <name>ATP</name>
        <dbReference type="ChEBI" id="CHEBI:30616"/>
    </ligand>
</feature>
<dbReference type="PANTHER" id="PTHR27001">
    <property type="entry name" value="OS01G0253100 PROTEIN"/>
    <property type="match status" value="1"/>
</dbReference>
<dbReference type="PROSITE" id="PS50011">
    <property type="entry name" value="PROTEIN_KINASE_DOM"/>
    <property type="match status" value="1"/>
</dbReference>
<protein>
    <recommendedName>
        <fullName evidence="4">Protein kinase domain-containing protein</fullName>
    </recommendedName>
</protein>
<reference evidence="5" key="2">
    <citation type="journal article" date="2023" name="Plants (Basel)">
        <title>Annotation of the Turnera subulata (Passifloraceae) Draft Genome Reveals the S-Locus Evolved after the Divergence of Turneroideae from Passifloroideae in a Stepwise Manner.</title>
        <authorList>
            <person name="Henning P.M."/>
            <person name="Roalson E.H."/>
            <person name="Mir W."/>
            <person name="McCubbin A.G."/>
            <person name="Shore J.S."/>
        </authorList>
    </citation>
    <scope>NUCLEOTIDE SEQUENCE</scope>
    <source>
        <strain evidence="5">F60SS</strain>
    </source>
</reference>
<name>A0A9Q0JBJ2_9ROSI</name>
<dbReference type="AlphaFoldDB" id="A0A9Q0JBJ2"/>